<dbReference type="EMBL" id="BMMS01000003">
    <property type="protein sequence ID" value="GGO82487.1"/>
    <property type="molecule type" value="Genomic_DNA"/>
</dbReference>
<protein>
    <submittedName>
        <fullName evidence="2">Uncharacterized protein</fullName>
    </submittedName>
</protein>
<name>A0A917ZIL3_9ACTN</name>
<dbReference type="AlphaFoldDB" id="A0A917ZIL3"/>
<evidence type="ECO:0000313" key="2">
    <source>
        <dbReference type="EMBL" id="GGO82487.1"/>
    </source>
</evidence>
<dbReference type="RefSeq" id="WP_229698151.1">
    <property type="nucleotide sequence ID" value="NZ_BMMS01000003.1"/>
</dbReference>
<reference evidence="2" key="2">
    <citation type="submission" date="2020-09" db="EMBL/GenBank/DDBJ databases">
        <authorList>
            <person name="Sun Q."/>
            <person name="Zhou Y."/>
        </authorList>
    </citation>
    <scope>NUCLEOTIDE SEQUENCE</scope>
    <source>
        <strain evidence="2">CGMCC 4.7201</strain>
    </source>
</reference>
<feature type="region of interest" description="Disordered" evidence="1">
    <location>
        <begin position="42"/>
        <end position="63"/>
    </location>
</feature>
<evidence type="ECO:0000256" key="1">
    <source>
        <dbReference type="SAM" id="MobiDB-lite"/>
    </source>
</evidence>
<proteinExistence type="predicted"/>
<evidence type="ECO:0000313" key="3">
    <source>
        <dbReference type="Proteomes" id="UP000641932"/>
    </source>
</evidence>
<sequence>MTRIPGPRPDRPAQIPDPDRVDPAVLGALLARNGWERRGGVPGRYTRWTPPGSGARPGEREPSLLVPEGCRLEDYTDLLAEALTALARSGTPSARRILLGLTVPGDEIRWQREAPGVAGAVPWNAADRMRSAARAMLMAAVRADCVPAGFFGQRYDRFAAGYVDQVLVGPSSGGHVLTAYIPAPEGRGAALTLLRGLQAVRDAVDHRRATGSMEAFDAAVRLGVCRELTRAVVRLVRDSEGAQVCLAWSPAAGTPLGFADRPRTVEFSPGDLPALQQAGERYRELEPSVPVRITGSVVRLRLSRPGVPGTVRLRVLAGADVRHVRAELEPDDYRTAAHAHLSGVPIRVSGRLESRGGFRTLIGAEDVTPVHVDDAERDRLLKSLQEQADLIGGAREGED</sequence>
<reference evidence="2" key="1">
    <citation type="journal article" date="2014" name="Int. J. Syst. Evol. Microbiol.">
        <title>Complete genome sequence of Corynebacterium casei LMG S-19264T (=DSM 44701T), isolated from a smear-ripened cheese.</title>
        <authorList>
            <consortium name="US DOE Joint Genome Institute (JGI-PGF)"/>
            <person name="Walter F."/>
            <person name="Albersmeier A."/>
            <person name="Kalinowski J."/>
            <person name="Ruckert C."/>
        </authorList>
    </citation>
    <scope>NUCLEOTIDE SEQUENCE</scope>
    <source>
        <strain evidence="2">CGMCC 4.7201</strain>
    </source>
</reference>
<dbReference type="Proteomes" id="UP000641932">
    <property type="component" value="Unassembled WGS sequence"/>
</dbReference>
<feature type="region of interest" description="Disordered" evidence="1">
    <location>
        <begin position="1"/>
        <end position="22"/>
    </location>
</feature>
<gene>
    <name evidence="2" type="ORF">GCM10012280_09200</name>
</gene>
<keyword evidence="3" id="KW-1185">Reference proteome</keyword>
<comment type="caution">
    <text evidence="2">The sequence shown here is derived from an EMBL/GenBank/DDBJ whole genome shotgun (WGS) entry which is preliminary data.</text>
</comment>
<accession>A0A917ZIL3</accession>
<organism evidence="2 3">
    <name type="scientific">Wenjunlia tyrosinilytica</name>
    <dbReference type="NCBI Taxonomy" id="1544741"/>
    <lineage>
        <taxon>Bacteria</taxon>
        <taxon>Bacillati</taxon>
        <taxon>Actinomycetota</taxon>
        <taxon>Actinomycetes</taxon>
        <taxon>Kitasatosporales</taxon>
        <taxon>Streptomycetaceae</taxon>
        <taxon>Wenjunlia</taxon>
    </lineage>
</organism>